<proteinExistence type="predicted"/>
<evidence type="ECO:0000313" key="2">
    <source>
        <dbReference type="EMBL" id="GBP87359.1"/>
    </source>
</evidence>
<evidence type="ECO:0000313" key="3">
    <source>
        <dbReference type="Proteomes" id="UP000299102"/>
    </source>
</evidence>
<accession>A0A4C1ZKA4</accession>
<dbReference type="Proteomes" id="UP000299102">
    <property type="component" value="Unassembled WGS sequence"/>
</dbReference>
<evidence type="ECO:0000256" key="1">
    <source>
        <dbReference type="SAM" id="MobiDB-lite"/>
    </source>
</evidence>
<gene>
    <name evidence="2" type="ORF">EVAR_103488_1</name>
</gene>
<feature type="region of interest" description="Disordered" evidence="1">
    <location>
        <begin position="1"/>
        <end position="39"/>
    </location>
</feature>
<dbReference type="EMBL" id="BGZK01001854">
    <property type="protein sequence ID" value="GBP87359.1"/>
    <property type="molecule type" value="Genomic_DNA"/>
</dbReference>
<keyword evidence="3" id="KW-1185">Reference proteome</keyword>
<feature type="compositionally biased region" description="Low complexity" evidence="1">
    <location>
        <begin position="18"/>
        <end position="34"/>
    </location>
</feature>
<dbReference type="AlphaFoldDB" id="A0A4C1ZKA4"/>
<comment type="caution">
    <text evidence="2">The sequence shown here is derived from an EMBL/GenBank/DDBJ whole genome shotgun (WGS) entry which is preliminary data.</text>
</comment>
<sequence>MSRAERARSRAATMPWNVVPRTPGPRRAAPAPVRLRTRRAPARIDINKWQAAPPHAPPDYVAGRSPRLCTNRWNERANASRTSVGVRALPLLGRGRRRRECYDL</sequence>
<name>A0A4C1ZKA4_EUMVA</name>
<reference evidence="2 3" key="1">
    <citation type="journal article" date="2019" name="Commun. Biol.">
        <title>The bagworm genome reveals a unique fibroin gene that provides high tensile strength.</title>
        <authorList>
            <person name="Kono N."/>
            <person name="Nakamura H."/>
            <person name="Ohtoshi R."/>
            <person name="Tomita M."/>
            <person name="Numata K."/>
            <person name="Arakawa K."/>
        </authorList>
    </citation>
    <scope>NUCLEOTIDE SEQUENCE [LARGE SCALE GENOMIC DNA]</scope>
</reference>
<organism evidence="2 3">
    <name type="scientific">Eumeta variegata</name>
    <name type="common">Bagworm moth</name>
    <name type="synonym">Eumeta japonica</name>
    <dbReference type="NCBI Taxonomy" id="151549"/>
    <lineage>
        <taxon>Eukaryota</taxon>
        <taxon>Metazoa</taxon>
        <taxon>Ecdysozoa</taxon>
        <taxon>Arthropoda</taxon>
        <taxon>Hexapoda</taxon>
        <taxon>Insecta</taxon>
        <taxon>Pterygota</taxon>
        <taxon>Neoptera</taxon>
        <taxon>Endopterygota</taxon>
        <taxon>Lepidoptera</taxon>
        <taxon>Glossata</taxon>
        <taxon>Ditrysia</taxon>
        <taxon>Tineoidea</taxon>
        <taxon>Psychidae</taxon>
        <taxon>Oiketicinae</taxon>
        <taxon>Eumeta</taxon>
    </lineage>
</organism>
<protein>
    <submittedName>
        <fullName evidence="2">Uncharacterized protein</fullName>
    </submittedName>
</protein>